<dbReference type="Pfam" id="PF01189">
    <property type="entry name" value="Methyltr_RsmB-F"/>
    <property type="match status" value="1"/>
</dbReference>
<evidence type="ECO:0000256" key="6">
    <source>
        <dbReference type="PROSITE-ProRule" id="PRU01023"/>
    </source>
</evidence>
<evidence type="ECO:0000256" key="5">
    <source>
        <dbReference type="ARBA" id="ARBA00022884"/>
    </source>
</evidence>
<gene>
    <name evidence="9" type="ORF">Cvel_6883</name>
</gene>
<protein>
    <recommendedName>
        <fullName evidence="8">SAM-dependent MTase RsmB/NOP-type domain-containing protein</fullName>
    </recommendedName>
</protein>
<accession>A0A0G4HHL2</accession>
<feature type="binding site" evidence="6">
    <location>
        <position position="274"/>
    </location>
    <ligand>
        <name>S-adenosyl-L-methionine</name>
        <dbReference type="ChEBI" id="CHEBI:59789"/>
    </ligand>
</feature>
<dbReference type="GO" id="GO:0070475">
    <property type="term" value="P:rRNA base methylation"/>
    <property type="evidence" value="ECO:0007669"/>
    <property type="project" value="TreeGrafter"/>
</dbReference>
<feature type="binding site" evidence="6">
    <location>
        <position position="247"/>
    </location>
    <ligand>
        <name>S-adenosyl-L-methionine</name>
        <dbReference type="ChEBI" id="CHEBI:59789"/>
    </ligand>
</feature>
<evidence type="ECO:0000256" key="2">
    <source>
        <dbReference type="ARBA" id="ARBA00022603"/>
    </source>
</evidence>
<sequence>MKRGTVFLLPSAGAFLHVTDRRQVRVDLRSRRLRSSRLPSLHSSRRLDDYVSFLIEEEERAELSTSSSVAHLASVLLRSSDNPVEDLRSSCLRPLRQGLRVNELKISVPHFLHHFQRTELSKRARLLPVPWCPSGFWLESLEERQEGGLEGELNSKAGSFVSTNSSGGGRIGALGSLLSHQLGLFYIQEPASMLPPTALLQGVGREGTGLHEGLLVLDIAAAPGSKTTQLAASPLLRSRRSLVVANEPATSRVKSLSSNILRCGVGSVALCQSDGESLAVAAGGPSWGLSGRGGLEGEGLFDLVLLDAPCSGEGTIRKNREVLNSWSPSLCDSMASTQRGLMEAAWRVLKPGGRLVYSTCTLNRRENEDVCGHLMEWGNSGKQFCGVRPLSLANLFDGAEQVCTREGYLKVYPHVFDCEGFFVAAFEKTFEGDLKGEGGDRDRLAWMRRNGEAQPSAEGGEADKSSGRGAVEESGREPLEEEHSRTTGGGEEDSDVRGIDVSRKGKRKKKKGRGDSGEQDARKNKKEMRSRSSGGVEKKGSEAFLSRFEVVRNDSGDEGGVYREVVSALESFGVPEEEICRWVEEGRLRVRRGEGRRGFQKSGRGREKGAVGRAEATGGDEQKPSDVWLFPEGWPLMEGSGRLSDGRWSFRRIGVKLFERSPEGKDKSWRGKENGRDGPSSSSSSAFPFSLTHEALQFLGGAGLLRRRLLVANDCQQRGGEVSSGLTLRAVRGEDFRLSDMKDGAAFVVTESGEAVDAVKWVSESAGWREEVLLMHSLSCEADQGQGSAKNVLVPVCKLRVSGRKDAAGNDRKTEDSEMSGRYLKNLMPRDFVFFNIVSD</sequence>
<dbReference type="PRINTS" id="PR02008">
    <property type="entry name" value="RCMTFAMILY"/>
</dbReference>
<feature type="domain" description="SAM-dependent MTase RsmB/NOP-type" evidence="8">
    <location>
        <begin position="87"/>
        <end position="429"/>
    </location>
</feature>
<keyword evidence="3 6" id="KW-0808">Transferase</keyword>
<dbReference type="VEuPathDB" id="CryptoDB:Cvel_6883"/>
<keyword evidence="2 6" id="KW-0489">Methyltransferase</keyword>
<feature type="active site" description="Nucleophile" evidence="6">
    <location>
        <position position="360"/>
    </location>
</feature>
<dbReference type="GO" id="GO:0003723">
    <property type="term" value="F:RNA binding"/>
    <property type="evidence" value="ECO:0007669"/>
    <property type="project" value="UniProtKB-UniRule"/>
</dbReference>
<feature type="binding site" evidence="6">
    <location>
        <begin position="220"/>
        <end position="226"/>
    </location>
    <ligand>
        <name>S-adenosyl-L-methionine</name>
        <dbReference type="ChEBI" id="CHEBI:59789"/>
    </ligand>
</feature>
<feature type="region of interest" description="Disordered" evidence="7">
    <location>
        <begin position="451"/>
        <end position="539"/>
    </location>
</feature>
<feature type="region of interest" description="Disordered" evidence="7">
    <location>
        <begin position="594"/>
        <end position="624"/>
    </location>
</feature>
<feature type="region of interest" description="Disordered" evidence="7">
    <location>
        <begin position="663"/>
        <end position="685"/>
    </location>
</feature>
<evidence type="ECO:0000256" key="7">
    <source>
        <dbReference type="SAM" id="MobiDB-lite"/>
    </source>
</evidence>
<reference evidence="9" key="1">
    <citation type="submission" date="2014-11" db="EMBL/GenBank/DDBJ databases">
        <authorList>
            <person name="Otto D Thomas"/>
            <person name="Naeem Raeece"/>
        </authorList>
    </citation>
    <scope>NUCLEOTIDE SEQUENCE</scope>
</reference>
<name>A0A0G4HHL2_9ALVE</name>
<feature type="compositionally biased region" description="Basic and acidic residues" evidence="7">
    <location>
        <begin position="513"/>
        <end position="539"/>
    </location>
</feature>
<feature type="compositionally biased region" description="Basic and acidic residues" evidence="7">
    <location>
        <begin position="461"/>
        <end position="485"/>
    </location>
</feature>
<dbReference type="PANTHER" id="PTHR22807:SF30">
    <property type="entry name" value="28S RRNA (CYTOSINE(4447)-C(5))-METHYLTRANSFERASE-RELATED"/>
    <property type="match status" value="1"/>
</dbReference>
<dbReference type="GO" id="GO:0009383">
    <property type="term" value="F:rRNA (cytosine-C5-)-methyltransferase activity"/>
    <property type="evidence" value="ECO:0007669"/>
    <property type="project" value="TreeGrafter"/>
</dbReference>
<keyword evidence="4 6" id="KW-0949">S-adenosyl-L-methionine</keyword>
<dbReference type="InterPro" id="IPR023267">
    <property type="entry name" value="RCMT"/>
</dbReference>
<dbReference type="CDD" id="cd02440">
    <property type="entry name" value="AdoMet_MTases"/>
    <property type="match status" value="1"/>
</dbReference>
<evidence type="ECO:0000256" key="1">
    <source>
        <dbReference type="ARBA" id="ARBA00022490"/>
    </source>
</evidence>
<dbReference type="Gene3D" id="3.30.70.1170">
    <property type="entry name" value="Sun protein, domain 3"/>
    <property type="match status" value="1"/>
</dbReference>
<dbReference type="InterPro" id="IPR031341">
    <property type="entry name" value="Methyltr_RsmF_N"/>
</dbReference>
<feature type="binding site" evidence="6">
    <location>
        <position position="307"/>
    </location>
    <ligand>
        <name>S-adenosyl-L-methionine</name>
        <dbReference type="ChEBI" id="CHEBI:59789"/>
    </ligand>
</feature>
<evidence type="ECO:0000313" key="9">
    <source>
        <dbReference type="EMBL" id="CEM43604.1"/>
    </source>
</evidence>
<organism evidence="9">
    <name type="scientific">Chromera velia CCMP2878</name>
    <dbReference type="NCBI Taxonomy" id="1169474"/>
    <lineage>
        <taxon>Eukaryota</taxon>
        <taxon>Sar</taxon>
        <taxon>Alveolata</taxon>
        <taxon>Colpodellida</taxon>
        <taxon>Chromeraceae</taxon>
        <taxon>Chromera</taxon>
    </lineage>
</organism>
<dbReference type="SUPFAM" id="SSF53335">
    <property type="entry name" value="S-adenosyl-L-methionine-dependent methyltransferases"/>
    <property type="match status" value="1"/>
</dbReference>
<comment type="similarity">
    <text evidence="6">Belongs to the class I-like SAM-binding methyltransferase superfamily. RsmB/NOP family.</text>
</comment>
<dbReference type="PROSITE" id="PS51686">
    <property type="entry name" value="SAM_MT_RSMB_NOP"/>
    <property type="match status" value="1"/>
</dbReference>
<dbReference type="InterPro" id="IPR049560">
    <property type="entry name" value="MeTrfase_RsmB-F_NOP2_cat"/>
</dbReference>
<keyword evidence="5 6" id="KW-0694">RNA-binding</keyword>
<feature type="compositionally biased region" description="Basic and acidic residues" evidence="7">
    <location>
        <begin position="663"/>
        <end position="676"/>
    </location>
</feature>
<evidence type="ECO:0000256" key="4">
    <source>
        <dbReference type="ARBA" id="ARBA00022691"/>
    </source>
</evidence>
<dbReference type="AlphaFoldDB" id="A0A0G4HHL2"/>
<dbReference type="Pfam" id="PF17125">
    <property type="entry name" value="Methyltr_RsmF_N"/>
    <property type="match status" value="1"/>
</dbReference>
<dbReference type="EMBL" id="CDMZ01002724">
    <property type="protein sequence ID" value="CEM43604.1"/>
    <property type="molecule type" value="Genomic_DNA"/>
</dbReference>
<dbReference type="Gene3D" id="3.40.50.150">
    <property type="entry name" value="Vaccinia Virus protein VP39"/>
    <property type="match status" value="1"/>
</dbReference>
<dbReference type="InterPro" id="IPR029063">
    <property type="entry name" value="SAM-dependent_MTases_sf"/>
</dbReference>
<keyword evidence="1" id="KW-0963">Cytoplasm</keyword>
<dbReference type="PANTHER" id="PTHR22807">
    <property type="entry name" value="NOP2 YEAST -RELATED NOL1/NOP2/FMU SUN DOMAIN-CONTAINING"/>
    <property type="match status" value="1"/>
</dbReference>
<proteinExistence type="inferred from homology"/>
<evidence type="ECO:0000256" key="3">
    <source>
        <dbReference type="ARBA" id="ARBA00022679"/>
    </source>
</evidence>
<dbReference type="InterPro" id="IPR001678">
    <property type="entry name" value="MeTrfase_RsmB-F_NOP2_dom"/>
</dbReference>
<evidence type="ECO:0000259" key="8">
    <source>
        <dbReference type="PROSITE" id="PS51686"/>
    </source>
</evidence>